<dbReference type="AlphaFoldDB" id="A0AAD4EHJ7"/>
<evidence type="ECO:0000259" key="1">
    <source>
        <dbReference type="Pfam" id="PF20231"/>
    </source>
</evidence>
<dbReference type="Pfam" id="PF20231">
    <property type="entry name" value="DUF6589"/>
    <property type="match status" value="1"/>
</dbReference>
<comment type="caution">
    <text evidence="2">The sequence shown here is derived from an EMBL/GenBank/DDBJ whole genome shotgun (WGS) entry which is preliminary data.</text>
</comment>
<accession>A0AAD4EHJ7</accession>
<gene>
    <name evidence="2" type="ORF">F5891DRAFT_1125666</name>
</gene>
<organism evidence="2 3">
    <name type="scientific">Suillus fuscotomentosus</name>
    <dbReference type="NCBI Taxonomy" id="1912939"/>
    <lineage>
        <taxon>Eukaryota</taxon>
        <taxon>Fungi</taxon>
        <taxon>Dikarya</taxon>
        <taxon>Basidiomycota</taxon>
        <taxon>Agaricomycotina</taxon>
        <taxon>Agaricomycetes</taxon>
        <taxon>Agaricomycetidae</taxon>
        <taxon>Boletales</taxon>
        <taxon>Suillineae</taxon>
        <taxon>Suillaceae</taxon>
        <taxon>Suillus</taxon>
    </lineage>
</organism>
<dbReference type="GeneID" id="64658291"/>
<sequence length="416" mass="46721">MRRTSLYTNLSHERHGLHFKASAATVEQLKGQFMEMMATKMRTVTPLLWGLISTLLDSNQDCQRAMIYSDGMTSSLGSEAEMDLGEFGGEGMDGESGGNTKMKTKKHVHAAERNAALISIKAVVCISIMLQNSNERCNYLQGILGFFYHSTLVPEKVIETLAHAGLSISISSIHNAVQSVSHQASARIRRAIRSLQSAFAYDNVDIDFKTEQPTLEHHSNFVSATSTTVIPLFGVNSAEAFAWHAWEILVHHGQHFQHFEKELCEPAPVERIPLHKTEQVPCRVMNIKQSTTDGNVEVMENLLHQGGIRDKNSNDFDQSHDIDMSEHVLLVHGDLLTKEWLDTVGDSRIIETTPKNCLHQRKAGMTRIACFSQWGTCDQMKPRRWLASLDFDVCMKSYITTFKHRCLTAGDLKHRA</sequence>
<name>A0AAD4EHJ7_9AGAM</name>
<dbReference type="Proteomes" id="UP001195769">
    <property type="component" value="Unassembled WGS sequence"/>
</dbReference>
<feature type="domain" description="DUF6589" evidence="1">
    <location>
        <begin position="239"/>
        <end position="354"/>
    </location>
</feature>
<evidence type="ECO:0000313" key="3">
    <source>
        <dbReference type="Proteomes" id="UP001195769"/>
    </source>
</evidence>
<evidence type="ECO:0000313" key="2">
    <source>
        <dbReference type="EMBL" id="KAG1906353.1"/>
    </source>
</evidence>
<dbReference type="InterPro" id="IPR046496">
    <property type="entry name" value="DUF6589"/>
</dbReference>
<keyword evidence="3" id="KW-1185">Reference proteome</keyword>
<protein>
    <recommendedName>
        <fullName evidence="1">DUF6589 domain-containing protein</fullName>
    </recommendedName>
</protein>
<reference evidence="2" key="1">
    <citation type="journal article" date="2020" name="New Phytol.">
        <title>Comparative genomics reveals dynamic genome evolution in host specialist ectomycorrhizal fungi.</title>
        <authorList>
            <person name="Lofgren L.A."/>
            <person name="Nguyen N.H."/>
            <person name="Vilgalys R."/>
            <person name="Ruytinx J."/>
            <person name="Liao H.L."/>
            <person name="Branco S."/>
            <person name="Kuo A."/>
            <person name="LaButti K."/>
            <person name="Lipzen A."/>
            <person name="Andreopoulos W."/>
            <person name="Pangilinan J."/>
            <person name="Riley R."/>
            <person name="Hundley H."/>
            <person name="Na H."/>
            <person name="Barry K."/>
            <person name="Grigoriev I.V."/>
            <person name="Stajich J.E."/>
            <person name="Kennedy P.G."/>
        </authorList>
    </citation>
    <scope>NUCLEOTIDE SEQUENCE</scope>
    <source>
        <strain evidence="2">FC203</strain>
    </source>
</reference>
<proteinExistence type="predicted"/>
<dbReference type="RefSeq" id="XP_041231928.1">
    <property type="nucleotide sequence ID" value="XM_041363993.1"/>
</dbReference>
<dbReference type="EMBL" id="JABBWK010000005">
    <property type="protein sequence ID" value="KAG1906353.1"/>
    <property type="molecule type" value="Genomic_DNA"/>
</dbReference>